<reference evidence="2 3" key="1">
    <citation type="journal article" date="2023" name="Int. J. Syst. Evol. Microbiol.">
        <title>Streptococcus sciuri sp. nov., Staphylococcus marylandisciuri sp. nov. and Staphylococcus americanisciuri sp. nov., isolated from faeces of eastern grey squirrel (Sciurus carolinensis).</title>
        <authorList>
            <person name="Volokhov D.V."/>
            <person name="Zagorodnyaya T.A."/>
            <person name="Furtak V.A."/>
            <person name="Nattanmai G."/>
            <person name="Randall L."/>
            <person name="Jose S."/>
            <person name="Gao Y."/>
            <person name="Eisenberg T."/>
            <person name="Delmonte P."/>
            <person name="Blom J."/>
            <person name="Mitchell K.K."/>
        </authorList>
    </citation>
    <scope>NUCLEOTIDE SEQUENCE [LARGE SCALE GENOMIC DNA]</scope>
    <source>
        <strain evidence="2 3">SQ9-PEA</strain>
    </source>
</reference>
<evidence type="ECO:0000313" key="3">
    <source>
        <dbReference type="Proteomes" id="UP001206548"/>
    </source>
</evidence>
<evidence type="ECO:0000256" key="1">
    <source>
        <dbReference type="SAM" id="Coils"/>
    </source>
</evidence>
<dbReference type="Proteomes" id="UP001206548">
    <property type="component" value="Unassembled WGS sequence"/>
</dbReference>
<feature type="coiled-coil region" evidence="1">
    <location>
        <begin position="28"/>
        <end position="62"/>
    </location>
</feature>
<protein>
    <submittedName>
        <fullName evidence="2">Uncharacterized protein</fullName>
    </submittedName>
</protein>
<organism evidence="2 3">
    <name type="scientific">Streptococcus sciuri</name>
    <dbReference type="NCBI Taxonomy" id="2973939"/>
    <lineage>
        <taxon>Bacteria</taxon>
        <taxon>Bacillati</taxon>
        <taxon>Bacillota</taxon>
        <taxon>Bacilli</taxon>
        <taxon>Lactobacillales</taxon>
        <taxon>Streptococcaceae</taxon>
        <taxon>Streptococcus</taxon>
    </lineage>
</organism>
<accession>A0ABT2F5J9</accession>
<name>A0ABT2F5J9_9STRE</name>
<gene>
    <name evidence="2" type="ORF">NXS10_02015</name>
</gene>
<dbReference type="RefSeq" id="WP_259137080.1">
    <property type="nucleotide sequence ID" value="NZ_JANUXX010000001.1"/>
</dbReference>
<sequence length="66" mass="8007">MKDRIHQLQISLAQTTNPIKREQLQKLVDEAVDEYETYLYRLQKEEEERERQLQLFEKEQETAAAI</sequence>
<dbReference type="EMBL" id="JANUXX010000001">
    <property type="protein sequence ID" value="MCS4487750.1"/>
    <property type="molecule type" value="Genomic_DNA"/>
</dbReference>
<proteinExistence type="predicted"/>
<evidence type="ECO:0000313" key="2">
    <source>
        <dbReference type="EMBL" id="MCS4487750.1"/>
    </source>
</evidence>
<keyword evidence="3" id="KW-1185">Reference proteome</keyword>
<keyword evidence="1" id="KW-0175">Coiled coil</keyword>
<comment type="caution">
    <text evidence="2">The sequence shown here is derived from an EMBL/GenBank/DDBJ whole genome shotgun (WGS) entry which is preliminary data.</text>
</comment>